<dbReference type="EMBL" id="FOUB01000016">
    <property type="protein sequence ID" value="SFM19166.1"/>
    <property type="molecule type" value="Genomic_DNA"/>
</dbReference>
<evidence type="ECO:0000259" key="7">
    <source>
        <dbReference type="PROSITE" id="PS51123"/>
    </source>
</evidence>
<dbReference type="AlphaFoldDB" id="A0A1I4NUT5"/>
<dbReference type="Gene3D" id="3.30.1330.60">
    <property type="entry name" value="OmpA-like domain"/>
    <property type="match status" value="1"/>
</dbReference>
<evidence type="ECO:0000256" key="2">
    <source>
        <dbReference type="ARBA" id="ARBA00023136"/>
    </source>
</evidence>
<dbReference type="GO" id="GO:0009279">
    <property type="term" value="C:cell outer membrane"/>
    <property type="evidence" value="ECO:0007669"/>
    <property type="project" value="UniProtKB-SubCell"/>
</dbReference>
<dbReference type="OrthoDB" id="9782229at2"/>
<keyword evidence="2 4" id="KW-0472">Membrane</keyword>
<evidence type="ECO:0000313" key="9">
    <source>
        <dbReference type="Proteomes" id="UP000183287"/>
    </source>
</evidence>
<gene>
    <name evidence="8" type="ORF">SAMN05421863_101661</name>
</gene>
<evidence type="ECO:0000313" key="8">
    <source>
        <dbReference type="EMBL" id="SFM19166.1"/>
    </source>
</evidence>
<evidence type="ECO:0000256" key="3">
    <source>
        <dbReference type="ARBA" id="ARBA00023237"/>
    </source>
</evidence>
<dbReference type="InterPro" id="IPR006664">
    <property type="entry name" value="OMP_bac"/>
</dbReference>
<dbReference type="SUPFAM" id="SSF103088">
    <property type="entry name" value="OmpA-like"/>
    <property type="match status" value="1"/>
</dbReference>
<sequence length="218" mass="24739">MPELVHSIKFEVLETMNLSQFRPFTTLLICTSLLAWSCLTTALAQETQVPIEIQKKQLELDRQQLELEKKQLELQRKQLQIEETDRQELQLKETEKAVNMKLEGDVVFDFGKAEINSKAGQILDKVGTVISQFPEGKVLIEGYTDSKGSQKANLELSKRRAQAVKDWLVRKKGIAESSITTYGYGETKPIAPNTHPDGSDNPQGRQQNRRVEVTVEKN</sequence>
<dbReference type="Pfam" id="PF00691">
    <property type="entry name" value="OmpA"/>
    <property type="match status" value="1"/>
</dbReference>
<keyword evidence="5" id="KW-0175">Coiled coil</keyword>
<keyword evidence="9" id="KW-1185">Reference proteome</keyword>
<feature type="compositionally biased region" description="Basic and acidic residues" evidence="6">
    <location>
        <begin position="209"/>
        <end position="218"/>
    </location>
</feature>
<dbReference type="CDD" id="cd07185">
    <property type="entry name" value="OmpA_C-like"/>
    <property type="match status" value="1"/>
</dbReference>
<dbReference type="InterPro" id="IPR050330">
    <property type="entry name" value="Bact_OuterMem_StrucFunc"/>
</dbReference>
<comment type="subcellular location">
    <subcellularLocation>
        <location evidence="1">Cell outer membrane</location>
    </subcellularLocation>
</comment>
<protein>
    <submittedName>
        <fullName evidence="8">OmpA family protein</fullName>
    </submittedName>
</protein>
<reference evidence="9" key="1">
    <citation type="submission" date="2016-10" db="EMBL/GenBank/DDBJ databases">
        <authorList>
            <person name="Varghese N."/>
            <person name="Submissions S."/>
        </authorList>
    </citation>
    <scope>NUCLEOTIDE SEQUENCE [LARGE SCALE GENOMIC DNA]</scope>
    <source>
        <strain evidence="9">Nm44</strain>
    </source>
</reference>
<evidence type="ECO:0000256" key="6">
    <source>
        <dbReference type="SAM" id="MobiDB-lite"/>
    </source>
</evidence>
<dbReference type="InterPro" id="IPR006665">
    <property type="entry name" value="OmpA-like"/>
</dbReference>
<name>A0A1I4NUT5_9PROT</name>
<dbReference type="PRINTS" id="PR01021">
    <property type="entry name" value="OMPADOMAIN"/>
</dbReference>
<feature type="region of interest" description="Disordered" evidence="6">
    <location>
        <begin position="183"/>
        <end position="218"/>
    </location>
</feature>
<dbReference type="PANTHER" id="PTHR30329">
    <property type="entry name" value="STATOR ELEMENT OF FLAGELLAR MOTOR COMPLEX"/>
    <property type="match status" value="1"/>
</dbReference>
<dbReference type="Proteomes" id="UP000183287">
    <property type="component" value="Unassembled WGS sequence"/>
</dbReference>
<evidence type="ECO:0000256" key="4">
    <source>
        <dbReference type="PROSITE-ProRule" id="PRU00473"/>
    </source>
</evidence>
<proteinExistence type="predicted"/>
<dbReference type="PANTHER" id="PTHR30329:SF21">
    <property type="entry name" value="LIPOPROTEIN YIAD-RELATED"/>
    <property type="match status" value="1"/>
</dbReference>
<accession>A0A1I4NUT5</accession>
<keyword evidence="3" id="KW-0998">Cell outer membrane</keyword>
<dbReference type="InterPro" id="IPR036737">
    <property type="entry name" value="OmpA-like_sf"/>
</dbReference>
<feature type="domain" description="OmpA-like" evidence="7">
    <location>
        <begin position="95"/>
        <end position="218"/>
    </location>
</feature>
<evidence type="ECO:0000256" key="1">
    <source>
        <dbReference type="ARBA" id="ARBA00004442"/>
    </source>
</evidence>
<organism evidence="8 9">
    <name type="scientific">Nitrosomonas communis</name>
    <dbReference type="NCBI Taxonomy" id="44574"/>
    <lineage>
        <taxon>Bacteria</taxon>
        <taxon>Pseudomonadati</taxon>
        <taxon>Pseudomonadota</taxon>
        <taxon>Betaproteobacteria</taxon>
        <taxon>Nitrosomonadales</taxon>
        <taxon>Nitrosomonadaceae</taxon>
        <taxon>Nitrosomonas</taxon>
    </lineage>
</organism>
<evidence type="ECO:0000256" key="5">
    <source>
        <dbReference type="SAM" id="Coils"/>
    </source>
</evidence>
<feature type="coiled-coil region" evidence="5">
    <location>
        <begin position="51"/>
        <end position="94"/>
    </location>
</feature>
<dbReference type="PROSITE" id="PS51123">
    <property type="entry name" value="OMPA_2"/>
    <property type="match status" value="1"/>
</dbReference>